<dbReference type="EMBL" id="CP009896">
    <property type="protein sequence ID" value="AJR18429.1"/>
    <property type="molecule type" value="Genomic_DNA"/>
</dbReference>
<proteinExistence type="predicted"/>
<evidence type="ECO:0000313" key="1">
    <source>
        <dbReference type="EMBL" id="AJR18429.1"/>
    </source>
</evidence>
<name>A0A0C5XCF3_NOCSI</name>
<dbReference type="AlphaFoldDB" id="A0A0C5XCF3"/>
<dbReference type="HOGENOM" id="CLU_122809_0_0_11"/>
<protein>
    <submittedName>
        <fullName evidence="1">Uncharacterized protein</fullName>
    </submittedName>
</protein>
<organism evidence="1 2">
    <name type="scientific">Nocardioides simplex</name>
    <name type="common">Arthrobacter simplex</name>
    <dbReference type="NCBI Taxonomy" id="2045"/>
    <lineage>
        <taxon>Bacteria</taxon>
        <taxon>Bacillati</taxon>
        <taxon>Actinomycetota</taxon>
        <taxon>Actinomycetes</taxon>
        <taxon>Propionibacteriales</taxon>
        <taxon>Nocardioidaceae</taxon>
        <taxon>Pimelobacter</taxon>
    </lineage>
</organism>
<accession>A0A0C5XCF3</accession>
<dbReference type="GeneID" id="96609909"/>
<gene>
    <name evidence="1" type="ORF">KR76_13635</name>
</gene>
<reference evidence="1 2" key="1">
    <citation type="journal article" date="2015" name="Genome Announc.">
        <title>Complete Genome Sequence of Steroid-Transforming Nocardioides simplex VKM Ac-2033D.</title>
        <authorList>
            <person name="Shtratnikova V.Y."/>
            <person name="Schelkunov M.I."/>
            <person name="Pekov Y.A."/>
            <person name="Fokina V.V."/>
            <person name="Logacheva M.D."/>
            <person name="Sokolov S.L."/>
            <person name="Bragin E.Y."/>
            <person name="Ashapkin V.V."/>
            <person name="Donova M.V."/>
        </authorList>
    </citation>
    <scope>NUCLEOTIDE SEQUENCE [LARGE SCALE GENOMIC DNA]</scope>
    <source>
        <strain evidence="1 2">VKM Ac-2033D</strain>
    </source>
</reference>
<keyword evidence="2" id="KW-1185">Reference proteome</keyword>
<dbReference type="KEGG" id="psim:KR76_13635"/>
<evidence type="ECO:0000313" key="2">
    <source>
        <dbReference type="Proteomes" id="UP000030300"/>
    </source>
</evidence>
<dbReference type="Proteomes" id="UP000030300">
    <property type="component" value="Chromosome"/>
</dbReference>
<dbReference type="RefSeq" id="WP_052138644.1">
    <property type="nucleotide sequence ID" value="NZ_BJMC01000009.1"/>
</dbReference>
<dbReference type="STRING" id="2045.KR76_13635"/>
<sequence>MRGAGATVPVALLVYAGCRWLDGRDGVHGPGLWWNLGHVGFLVSWIAFAAVAVGMAARLRGTPRAAPWGTGAATATVAGIAAFTWVTLTDLFPAWPELASPLRAVGPLLFLAGLVVLLGLTARSQHRRGWYAFPLLALAATVIVSADLDLLPVSAVLFGAALAPTLVRQGARPQVVAAAGPS</sequence>
<dbReference type="OrthoDB" id="3539663at2"/>